<name>A0A819SWL5_9BILA</name>
<dbReference type="AlphaFoldDB" id="A0A819SWL5"/>
<protein>
    <submittedName>
        <fullName evidence="3">Uncharacterized protein</fullName>
    </submittedName>
</protein>
<evidence type="ECO:0000313" key="2">
    <source>
        <dbReference type="EMBL" id="CAF1105966.1"/>
    </source>
</evidence>
<dbReference type="Proteomes" id="UP000663882">
    <property type="component" value="Unassembled WGS sequence"/>
</dbReference>
<evidence type="ECO:0000313" key="4">
    <source>
        <dbReference type="Proteomes" id="UP000663823"/>
    </source>
</evidence>
<reference evidence="3" key="1">
    <citation type="submission" date="2021-02" db="EMBL/GenBank/DDBJ databases">
        <authorList>
            <person name="Nowell W R."/>
        </authorList>
    </citation>
    <scope>NUCLEOTIDE SEQUENCE</scope>
</reference>
<feature type="transmembrane region" description="Helical" evidence="1">
    <location>
        <begin position="134"/>
        <end position="156"/>
    </location>
</feature>
<proteinExistence type="predicted"/>
<feature type="transmembrane region" description="Helical" evidence="1">
    <location>
        <begin position="162"/>
        <end position="181"/>
    </location>
</feature>
<dbReference type="Proteomes" id="UP000663823">
    <property type="component" value="Unassembled WGS sequence"/>
</dbReference>
<gene>
    <name evidence="3" type="ORF">OTI717_LOCUS32567</name>
    <name evidence="2" type="ORF">RFH988_LOCUS19573</name>
</gene>
<sequence>MRLKQIRTLTICNRYVVNNRYIASRICRIFPCVKQLHVSVEQADDMIVLIDGLKHLSSASFVFKSLSDNDKQNLWQKAETIINGVYRLQDSYLHILIKNRVNILHRKVIPSISWMQRLENNWYHLDLMLSQESLLSIFITIILIAHLHNIVIHMWIYMMSSMAWHSFIYSFIFGSASTLYISPIGSIFSKHLDRPSTPPYGTCPCEQASRVKASNE</sequence>
<keyword evidence="1" id="KW-1133">Transmembrane helix</keyword>
<accession>A0A819SWL5</accession>
<keyword evidence="1" id="KW-0472">Membrane</keyword>
<keyword evidence="1" id="KW-0812">Transmembrane</keyword>
<dbReference type="EMBL" id="CAJNOO010001152">
    <property type="protein sequence ID" value="CAF1105966.1"/>
    <property type="molecule type" value="Genomic_DNA"/>
</dbReference>
<evidence type="ECO:0000256" key="1">
    <source>
        <dbReference type="SAM" id="Phobius"/>
    </source>
</evidence>
<dbReference type="OrthoDB" id="9985011at2759"/>
<organism evidence="3 4">
    <name type="scientific">Rotaria sordida</name>
    <dbReference type="NCBI Taxonomy" id="392033"/>
    <lineage>
        <taxon>Eukaryota</taxon>
        <taxon>Metazoa</taxon>
        <taxon>Spiralia</taxon>
        <taxon>Gnathifera</taxon>
        <taxon>Rotifera</taxon>
        <taxon>Eurotatoria</taxon>
        <taxon>Bdelloidea</taxon>
        <taxon>Philodinida</taxon>
        <taxon>Philodinidae</taxon>
        <taxon>Rotaria</taxon>
    </lineage>
</organism>
<dbReference type="EMBL" id="CAJOAX010010109">
    <property type="protein sequence ID" value="CAF4069158.1"/>
    <property type="molecule type" value="Genomic_DNA"/>
</dbReference>
<comment type="caution">
    <text evidence="3">The sequence shown here is derived from an EMBL/GenBank/DDBJ whole genome shotgun (WGS) entry which is preliminary data.</text>
</comment>
<evidence type="ECO:0000313" key="3">
    <source>
        <dbReference type="EMBL" id="CAF4069158.1"/>
    </source>
</evidence>